<comment type="caution">
    <text evidence="10">The sequence shown here is derived from an EMBL/GenBank/DDBJ whole genome shotgun (WGS) entry which is preliminary data.</text>
</comment>
<dbReference type="InterPro" id="IPR003594">
    <property type="entry name" value="HATPase_dom"/>
</dbReference>
<evidence type="ECO:0000256" key="1">
    <source>
        <dbReference type="ARBA" id="ARBA00000085"/>
    </source>
</evidence>
<feature type="coiled-coil region" evidence="8">
    <location>
        <begin position="5"/>
        <end position="32"/>
    </location>
</feature>
<keyword evidence="8" id="KW-0175">Coiled coil</keyword>
<dbReference type="Gene3D" id="3.30.450.20">
    <property type="entry name" value="PAS domain"/>
    <property type="match status" value="2"/>
</dbReference>
<dbReference type="PANTHER" id="PTHR41523:SF8">
    <property type="entry name" value="ETHYLENE RESPONSE SENSOR PROTEIN"/>
    <property type="match status" value="1"/>
</dbReference>
<organism evidence="10 11">
    <name type="scientific">Brumimicrobium glaciale</name>
    <dbReference type="NCBI Taxonomy" id="200475"/>
    <lineage>
        <taxon>Bacteria</taxon>
        <taxon>Pseudomonadati</taxon>
        <taxon>Bacteroidota</taxon>
        <taxon>Flavobacteriia</taxon>
        <taxon>Flavobacteriales</taxon>
        <taxon>Crocinitomicaceae</taxon>
        <taxon>Brumimicrobium</taxon>
    </lineage>
</organism>
<evidence type="ECO:0000256" key="3">
    <source>
        <dbReference type="ARBA" id="ARBA00022553"/>
    </source>
</evidence>
<evidence type="ECO:0000256" key="8">
    <source>
        <dbReference type="SAM" id="Coils"/>
    </source>
</evidence>
<dbReference type="AlphaFoldDB" id="A0A4Q4KNN1"/>
<keyword evidence="6" id="KW-0418">Kinase</keyword>
<protein>
    <recommendedName>
        <fullName evidence="2">histidine kinase</fullName>
        <ecNumber evidence="2">2.7.13.3</ecNumber>
    </recommendedName>
</protein>
<keyword evidence="5" id="KW-0547">Nucleotide-binding</keyword>
<keyword evidence="7" id="KW-0067">ATP-binding</keyword>
<dbReference type="Pfam" id="PF02518">
    <property type="entry name" value="HATPase_c"/>
    <property type="match status" value="1"/>
</dbReference>
<dbReference type="PANTHER" id="PTHR41523">
    <property type="entry name" value="TWO-COMPONENT SYSTEM SENSOR PROTEIN"/>
    <property type="match status" value="1"/>
</dbReference>
<evidence type="ECO:0000256" key="5">
    <source>
        <dbReference type="ARBA" id="ARBA00022741"/>
    </source>
</evidence>
<dbReference type="InterPro" id="IPR013655">
    <property type="entry name" value="PAS_fold_3"/>
</dbReference>
<keyword evidence="11" id="KW-1185">Reference proteome</keyword>
<dbReference type="Proteomes" id="UP000293952">
    <property type="component" value="Unassembled WGS sequence"/>
</dbReference>
<dbReference type="NCBIfam" id="TIGR00229">
    <property type="entry name" value="sensory_box"/>
    <property type="match status" value="1"/>
</dbReference>
<dbReference type="GO" id="GO:0004673">
    <property type="term" value="F:protein histidine kinase activity"/>
    <property type="evidence" value="ECO:0007669"/>
    <property type="project" value="UniProtKB-EC"/>
</dbReference>
<accession>A0A4Q4KNN1</accession>
<dbReference type="GO" id="GO:0005524">
    <property type="term" value="F:ATP binding"/>
    <property type="evidence" value="ECO:0007669"/>
    <property type="project" value="UniProtKB-KW"/>
</dbReference>
<dbReference type="PROSITE" id="PS50112">
    <property type="entry name" value="PAS"/>
    <property type="match status" value="1"/>
</dbReference>
<evidence type="ECO:0000259" key="9">
    <source>
        <dbReference type="PROSITE" id="PS50112"/>
    </source>
</evidence>
<dbReference type="InterPro" id="IPR036890">
    <property type="entry name" value="HATPase_C_sf"/>
</dbReference>
<evidence type="ECO:0000313" key="10">
    <source>
        <dbReference type="EMBL" id="RYM35015.1"/>
    </source>
</evidence>
<keyword evidence="4" id="KW-0808">Transferase</keyword>
<dbReference type="EC" id="2.7.13.3" evidence="2"/>
<dbReference type="Gene3D" id="3.30.565.10">
    <property type="entry name" value="Histidine kinase-like ATPase, C-terminal domain"/>
    <property type="match status" value="1"/>
</dbReference>
<dbReference type="CDD" id="cd00130">
    <property type="entry name" value="PAS"/>
    <property type="match status" value="1"/>
</dbReference>
<dbReference type="SMART" id="SM00091">
    <property type="entry name" value="PAS"/>
    <property type="match status" value="1"/>
</dbReference>
<evidence type="ECO:0000313" key="11">
    <source>
        <dbReference type="Proteomes" id="UP000293952"/>
    </source>
</evidence>
<dbReference type="EMBL" id="SETE01000002">
    <property type="protein sequence ID" value="RYM35015.1"/>
    <property type="molecule type" value="Genomic_DNA"/>
</dbReference>
<dbReference type="OrthoDB" id="5522855at2"/>
<keyword evidence="3" id="KW-0597">Phosphoprotein</keyword>
<dbReference type="InterPro" id="IPR000014">
    <property type="entry name" value="PAS"/>
</dbReference>
<evidence type="ECO:0000256" key="2">
    <source>
        <dbReference type="ARBA" id="ARBA00012438"/>
    </source>
</evidence>
<proteinExistence type="predicted"/>
<dbReference type="RefSeq" id="WP_130093023.1">
    <property type="nucleotide sequence ID" value="NZ_SETE01000002.1"/>
</dbReference>
<dbReference type="InterPro" id="IPR011495">
    <property type="entry name" value="Sig_transdc_His_kin_sub2_dim/P"/>
</dbReference>
<dbReference type="InterPro" id="IPR035965">
    <property type="entry name" value="PAS-like_dom_sf"/>
</dbReference>
<dbReference type="SUPFAM" id="SSF55785">
    <property type="entry name" value="PYP-like sensor domain (PAS domain)"/>
    <property type="match status" value="1"/>
</dbReference>
<dbReference type="SUPFAM" id="SSF55874">
    <property type="entry name" value="ATPase domain of HSP90 chaperone/DNA topoisomerase II/histidine kinase"/>
    <property type="match status" value="1"/>
</dbReference>
<dbReference type="Pfam" id="PF07568">
    <property type="entry name" value="HisKA_2"/>
    <property type="match status" value="1"/>
</dbReference>
<comment type="catalytic activity">
    <reaction evidence="1">
        <text>ATP + protein L-histidine = ADP + protein N-phospho-L-histidine.</text>
        <dbReference type="EC" id="2.7.13.3"/>
    </reaction>
</comment>
<dbReference type="Pfam" id="PF08447">
    <property type="entry name" value="PAS_3"/>
    <property type="match status" value="1"/>
</dbReference>
<reference evidence="10 11" key="1">
    <citation type="submission" date="2019-02" db="EMBL/GenBank/DDBJ databases">
        <title>Genome sequence of the sea-ice species Brumimicrobium glaciale.</title>
        <authorList>
            <person name="Bowman J.P."/>
        </authorList>
    </citation>
    <scope>NUCLEOTIDE SEQUENCE [LARGE SCALE GENOMIC DNA]</scope>
    <source>
        <strain evidence="10 11">IC156</strain>
    </source>
</reference>
<evidence type="ECO:0000256" key="4">
    <source>
        <dbReference type="ARBA" id="ARBA00022679"/>
    </source>
</evidence>
<gene>
    <name evidence="10" type="ORF">ERX46_06480</name>
</gene>
<feature type="domain" description="PAS" evidence="9">
    <location>
        <begin position="197"/>
        <end position="235"/>
    </location>
</feature>
<name>A0A4Q4KNN1_9FLAO</name>
<sequence>MRSELTKINLEIENTEAKLLELKRTALQLNSSNKKKEGNLNISSNTEDSQRIKVRLEEKEKLFQKTEEFFNVGRWIYYFEDKSVEWSDETYKIFEYPDNYKGSLMEFYMSCIDDETVRRLSEMGGIFIGADENRVINQTIVTPLGNKKLLSFSSTPIYSDAGEIVALEGLVKDLSDKVTGKNGLDNFFNLSFDLHCIVHMDRHFLKVSPSWTKLLGYSEKELLSRSFMELVHPDDMNITVSSIHDLDVQGAITSFENRYLTKSGNVVYLSWHSRLDEETQLAYCTARDITQSKIAQDELLSDLSEKELLLREIHHRVKNNLQIISSLLSLQAGANSEEKHLNKLYEDSQNRIKSMAAIHEMFYQSDELDKIDFNKYMDKLTGDLSRSFNSLNKTIDFNLNVEPVYVNLDTAIPLGLLINEVVTNSIKHGGDIEGNVRIFIDMVVLNDNRLQLIIGDNGVQSQDDILNQTGGSLGVLLINSLVEQVDGEIEQLKNYEGTVFKLIFKNRLNRKL</sequence>
<evidence type="ECO:0000256" key="6">
    <source>
        <dbReference type="ARBA" id="ARBA00022777"/>
    </source>
</evidence>
<evidence type="ECO:0000256" key="7">
    <source>
        <dbReference type="ARBA" id="ARBA00022840"/>
    </source>
</evidence>